<dbReference type="Proteomes" id="UP000031521">
    <property type="component" value="Chromosome"/>
</dbReference>
<evidence type="ECO:0000313" key="4">
    <source>
        <dbReference type="EMBL" id="AJE45174.1"/>
    </source>
</evidence>
<dbReference type="PANTHER" id="PTHR43046:SF2">
    <property type="entry name" value="8-OXO-DGTP DIPHOSPHATASE-RELATED"/>
    <property type="match status" value="1"/>
</dbReference>
<gene>
    <name evidence="4" type="ORF">P73_0459</name>
</gene>
<dbReference type="PANTHER" id="PTHR43046">
    <property type="entry name" value="GDP-MANNOSE MANNOSYL HYDROLASE"/>
    <property type="match status" value="1"/>
</dbReference>
<reference evidence="4 5" key="1">
    <citation type="journal article" date="2014" name="Int. J. Syst. Evol. Microbiol.">
        <title>Celeribacter indicus sp. nov., a polycyclic aromatic hydrocarbon-degrading bacterium from deep-sea sediment and reclassification of Huaishuia halophila as Celeribacter halophilus comb. nov.</title>
        <authorList>
            <person name="Lai Q."/>
            <person name="Cao J."/>
            <person name="Yuan J."/>
            <person name="Li F."/>
            <person name="Shao Z."/>
        </authorList>
    </citation>
    <scope>NUCLEOTIDE SEQUENCE [LARGE SCALE GENOMIC DNA]</scope>
    <source>
        <strain evidence="4">P73</strain>
    </source>
</reference>
<keyword evidence="2" id="KW-0378">Hydrolase</keyword>
<dbReference type="GO" id="GO:0016787">
    <property type="term" value="F:hydrolase activity"/>
    <property type="evidence" value="ECO:0007669"/>
    <property type="project" value="UniProtKB-KW"/>
</dbReference>
<evidence type="ECO:0000259" key="3">
    <source>
        <dbReference type="PROSITE" id="PS51462"/>
    </source>
</evidence>
<keyword evidence="5" id="KW-1185">Reference proteome</keyword>
<dbReference type="Pfam" id="PF00293">
    <property type="entry name" value="NUDIX"/>
    <property type="match status" value="1"/>
</dbReference>
<accession>A0A0B5DPY1</accession>
<dbReference type="InterPro" id="IPR015797">
    <property type="entry name" value="NUDIX_hydrolase-like_dom_sf"/>
</dbReference>
<comment type="cofactor">
    <cofactor evidence="1">
        <name>Mg(2+)</name>
        <dbReference type="ChEBI" id="CHEBI:18420"/>
    </cofactor>
</comment>
<dbReference type="Gene3D" id="3.90.79.10">
    <property type="entry name" value="Nucleoside Triphosphate Pyrophosphohydrolase"/>
    <property type="match status" value="1"/>
</dbReference>
<dbReference type="CDD" id="cd04682">
    <property type="entry name" value="NUDIX_Hydrolase"/>
    <property type="match status" value="1"/>
</dbReference>
<dbReference type="RefSeq" id="WP_043868288.1">
    <property type="nucleotide sequence ID" value="NZ_CP004393.1"/>
</dbReference>
<sequence length="151" mass="17317">MSEPHPPFDGAKIAILRGEEVLVLLRDDRPDIPYPNHWDLPGGGREGLETPFQTAARELGEELSLAISPERVIYHREEAGHSDPRLRVHFFVARWDELRDEMIALGDEGQCWSWMKVRDFVTRRDAVISLRRRLGGYLATRDGIPDCGTLW</sequence>
<evidence type="ECO:0000256" key="1">
    <source>
        <dbReference type="ARBA" id="ARBA00001946"/>
    </source>
</evidence>
<name>A0A0B5DPY1_9RHOB</name>
<dbReference type="PROSITE" id="PS51462">
    <property type="entry name" value="NUDIX"/>
    <property type="match status" value="1"/>
</dbReference>
<evidence type="ECO:0000256" key="2">
    <source>
        <dbReference type="ARBA" id="ARBA00022801"/>
    </source>
</evidence>
<dbReference type="SUPFAM" id="SSF55811">
    <property type="entry name" value="Nudix"/>
    <property type="match status" value="1"/>
</dbReference>
<dbReference type="AlphaFoldDB" id="A0A0B5DPY1"/>
<dbReference type="HOGENOM" id="CLU_037162_21_0_5"/>
<dbReference type="OrthoDB" id="289720at2"/>
<evidence type="ECO:0000313" key="5">
    <source>
        <dbReference type="Proteomes" id="UP000031521"/>
    </source>
</evidence>
<organism evidence="4 5">
    <name type="scientific">Celeribacter indicus</name>
    <dbReference type="NCBI Taxonomy" id="1208324"/>
    <lineage>
        <taxon>Bacteria</taxon>
        <taxon>Pseudomonadati</taxon>
        <taxon>Pseudomonadota</taxon>
        <taxon>Alphaproteobacteria</taxon>
        <taxon>Rhodobacterales</taxon>
        <taxon>Roseobacteraceae</taxon>
        <taxon>Celeribacter</taxon>
    </lineage>
</organism>
<dbReference type="InterPro" id="IPR000086">
    <property type="entry name" value="NUDIX_hydrolase_dom"/>
</dbReference>
<dbReference type="EMBL" id="CP004393">
    <property type="protein sequence ID" value="AJE45174.1"/>
    <property type="molecule type" value="Genomic_DNA"/>
</dbReference>
<dbReference type="STRING" id="1208324.P73_0459"/>
<dbReference type="KEGG" id="cid:P73_0459"/>
<protein>
    <submittedName>
        <fullName evidence="4">7,8-dihydro-8-oxoguanine triphosphatase</fullName>
    </submittedName>
</protein>
<proteinExistence type="predicted"/>
<feature type="domain" description="Nudix hydrolase" evidence="3">
    <location>
        <begin position="6"/>
        <end position="138"/>
    </location>
</feature>